<proteinExistence type="predicted"/>
<dbReference type="Pfam" id="PF13432">
    <property type="entry name" value="TPR_16"/>
    <property type="match status" value="1"/>
</dbReference>
<comment type="caution">
    <text evidence="3">The sequence shown here is derived from an EMBL/GenBank/DDBJ whole genome shotgun (WGS) entry which is preliminary data.</text>
</comment>
<feature type="transmembrane region" description="Helical" evidence="2">
    <location>
        <begin position="105"/>
        <end position="126"/>
    </location>
</feature>
<dbReference type="Gene3D" id="1.25.40.10">
    <property type="entry name" value="Tetratricopeptide repeat domain"/>
    <property type="match status" value="1"/>
</dbReference>
<dbReference type="SUPFAM" id="SSF48452">
    <property type="entry name" value="TPR-like"/>
    <property type="match status" value="1"/>
</dbReference>
<keyword evidence="1" id="KW-0802">TPR repeat</keyword>
<protein>
    <submittedName>
        <fullName evidence="3">Uncharacterized protein</fullName>
    </submittedName>
</protein>
<dbReference type="EMBL" id="NJBN01000006">
    <property type="protein sequence ID" value="TKJ39943.1"/>
    <property type="molecule type" value="Genomic_DNA"/>
</dbReference>
<organism evidence="3 4">
    <name type="scientific">candidate division LCP-89 bacterium B3_LCP</name>
    <dbReference type="NCBI Taxonomy" id="2012998"/>
    <lineage>
        <taxon>Bacteria</taxon>
        <taxon>Pseudomonadati</taxon>
        <taxon>Bacteria division LCP-89</taxon>
    </lineage>
</organism>
<keyword evidence="2" id="KW-0472">Membrane</keyword>
<name>A0A532UYC9_UNCL8</name>
<dbReference type="AlphaFoldDB" id="A0A532UYC9"/>
<sequence>MKPCTDETKGHLITFYEMNALSEEENILFEDHLLECDFCRGELTALNTAYSVIAENKSLISRELSKEGVSFSANKQTLISSLKDAIAEEKLHLYDRIRFFLKDVFTTKGIVPAMAVTCALILLLILPKNPQQANPYLPALSFEKSLYRSVQVRTAEEPEFQDLFNRGMQCYQEDEFESAIPLLEKAVTGDPDNGTYLLYLGICNYLDRNPSPAIEALIRAELRTPPAQRNRARWYLAQSYLLAGNHTEAVKILELLTEQQLEYAEEAETLLMKIDDLKP</sequence>
<keyword evidence="2" id="KW-0812">Transmembrane</keyword>
<dbReference type="InterPro" id="IPR011990">
    <property type="entry name" value="TPR-like_helical_dom_sf"/>
</dbReference>
<dbReference type="PROSITE" id="PS50005">
    <property type="entry name" value="TPR"/>
    <property type="match status" value="1"/>
</dbReference>
<evidence type="ECO:0000256" key="2">
    <source>
        <dbReference type="SAM" id="Phobius"/>
    </source>
</evidence>
<evidence type="ECO:0000313" key="3">
    <source>
        <dbReference type="EMBL" id="TKJ39943.1"/>
    </source>
</evidence>
<dbReference type="InterPro" id="IPR019734">
    <property type="entry name" value="TPR_rpt"/>
</dbReference>
<accession>A0A532UYC9</accession>
<dbReference type="Proteomes" id="UP000319619">
    <property type="component" value="Unassembled WGS sequence"/>
</dbReference>
<evidence type="ECO:0000256" key="1">
    <source>
        <dbReference type="PROSITE-ProRule" id="PRU00339"/>
    </source>
</evidence>
<gene>
    <name evidence="3" type="ORF">CEE37_09405</name>
</gene>
<evidence type="ECO:0000313" key="4">
    <source>
        <dbReference type="Proteomes" id="UP000319619"/>
    </source>
</evidence>
<feature type="repeat" description="TPR" evidence="1">
    <location>
        <begin position="160"/>
        <end position="193"/>
    </location>
</feature>
<keyword evidence="2" id="KW-1133">Transmembrane helix</keyword>
<reference evidence="3 4" key="1">
    <citation type="submission" date="2017-06" db="EMBL/GenBank/DDBJ databases">
        <title>Novel microbial phyla capable of carbon fixation and sulfur reduction in deep-sea sediments.</title>
        <authorList>
            <person name="Huang J."/>
            <person name="Baker B."/>
            <person name="Wang Y."/>
        </authorList>
    </citation>
    <scope>NUCLEOTIDE SEQUENCE [LARGE SCALE GENOMIC DNA]</scope>
    <source>
        <strain evidence="3">B3_LCP</strain>
    </source>
</reference>